<evidence type="ECO:0000313" key="13">
    <source>
        <dbReference type="Proteomes" id="UP000027222"/>
    </source>
</evidence>
<feature type="region of interest" description="Disordered" evidence="10">
    <location>
        <begin position="154"/>
        <end position="203"/>
    </location>
</feature>
<dbReference type="GO" id="GO:0008270">
    <property type="term" value="F:zinc ion binding"/>
    <property type="evidence" value="ECO:0007669"/>
    <property type="project" value="UniProtKB-KW"/>
</dbReference>
<evidence type="ECO:0000313" key="12">
    <source>
        <dbReference type="EMBL" id="KDR76430.1"/>
    </source>
</evidence>
<dbReference type="EMBL" id="KL142378">
    <property type="protein sequence ID" value="KDR76430.1"/>
    <property type="molecule type" value="Genomic_DNA"/>
</dbReference>
<dbReference type="InterPro" id="IPR036236">
    <property type="entry name" value="Znf_C2H2_sf"/>
</dbReference>
<evidence type="ECO:0000256" key="10">
    <source>
        <dbReference type="SAM" id="MobiDB-lite"/>
    </source>
</evidence>
<dbReference type="OrthoDB" id="6365676at2759"/>
<dbReference type="PROSITE" id="PS50157">
    <property type="entry name" value="ZINC_FINGER_C2H2_2"/>
    <property type="match status" value="2"/>
</dbReference>
<dbReference type="InterPro" id="IPR051007">
    <property type="entry name" value="creA/MIG_C2H2-ZnF"/>
</dbReference>
<dbReference type="GO" id="GO:0005737">
    <property type="term" value="C:cytoplasm"/>
    <property type="evidence" value="ECO:0007669"/>
    <property type="project" value="TreeGrafter"/>
</dbReference>
<dbReference type="GO" id="GO:0000433">
    <property type="term" value="P:carbon catabolite repression of transcription from RNA polymerase II promoter by glucose"/>
    <property type="evidence" value="ECO:0007669"/>
    <property type="project" value="TreeGrafter"/>
</dbReference>
<proteinExistence type="predicted"/>
<evidence type="ECO:0000259" key="11">
    <source>
        <dbReference type="PROSITE" id="PS50157"/>
    </source>
</evidence>
<dbReference type="PROSITE" id="PS00028">
    <property type="entry name" value="ZINC_FINGER_C2H2_1"/>
    <property type="match status" value="2"/>
</dbReference>
<feature type="compositionally biased region" description="Low complexity" evidence="10">
    <location>
        <begin position="106"/>
        <end position="124"/>
    </location>
</feature>
<dbReference type="HOGENOM" id="CLU_040448_1_0_1"/>
<evidence type="ECO:0000256" key="3">
    <source>
        <dbReference type="ARBA" id="ARBA00022737"/>
    </source>
</evidence>
<evidence type="ECO:0000256" key="8">
    <source>
        <dbReference type="ARBA" id="ARBA00023242"/>
    </source>
</evidence>
<evidence type="ECO:0000256" key="6">
    <source>
        <dbReference type="ARBA" id="ARBA00023015"/>
    </source>
</evidence>
<keyword evidence="13" id="KW-1185">Reference proteome</keyword>
<feature type="compositionally biased region" description="Basic and acidic residues" evidence="10">
    <location>
        <begin position="79"/>
        <end position="90"/>
    </location>
</feature>
<evidence type="ECO:0000256" key="2">
    <source>
        <dbReference type="ARBA" id="ARBA00022723"/>
    </source>
</evidence>
<reference evidence="13" key="1">
    <citation type="journal article" date="2014" name="Proc. Natl. Acad. Sci. U.S.A.">
        <title>Extensive sampling of basidiomycete genomes demonstrates inadequacy of the white-rot/brown-rot paradigm for wood decay fungi.</title>
        <authorList>
            <person name="Riley R."/>
            <person name="Salamov A.A."/>
            <person name="Brown D.W."/>
            <person name="Nagy L.G."/>
            <person name="Floudas D."/>
            <person name="Held B.W."/>
            <person name="Levasseur A."/>
            <person name="Lombard V."/>
            <person name="Morin E."/>
            <person name="Otillar R."/>
            <person name="Lindquist E.A."/>
            <person name="Sun H."/>
            <person name="LaButti K.M."/>
            <person name="Schmutz J."/>
            <person name="Jabbour D."/>
            <person name="Luo H."/>
            <person name="Baker S.E."/>
            <person name="Pisabarro A.G."/>
            <person name="Walton J.D."/>
            <person name="Blanchette R.A."/>
            <person name="Henrissat B."/>
            <person name="Martin F."/>
            <person name="Cullen D."/>
            <person name="Hibbett D.S."/>
            <person name="Grigoriev I.V."/>
        </authorList>
    </citation>
    <scope>NUCLEOTIDE SEQUENCE [LARGE SCALE GENOMIC DNA]</scope>
    <source>
        <strain evidence="13">CBS 339.88</strain>
    </source>
</reference>
<feature type="region of interest" description="Disordered" evidence="10">
    <location>
        <begin position="1"/>
        <end position="141"/>
    </location>
</feature>
<feature type="domain" description="C2H2-type" evidence="11">
    <location>
        <begin position="208"/>
        <end position="238"/>
    </location>
</feature>
<evidence type="ECO:0000256" key="9">
    <source>
        <dbReference type="PROSITE-ProRule" id="PRU00042"/>
    </source>
</evidence>
<dbReference type="InterPro" id="IPR013087">
    <property type="entry name" value="Znf_C2H2_type"/>
</dbReference>
<dbReference type="PANTHER" id="PTHR47428">
    <property type="entry name" value="REGULATORY PROTEIN MIG1-RELATED"/>
    <property type="match status" value="1"/>
</dbReference>
<feature type="compositionally biased region" description="Low complexity" evidence="10">
    <location>
        <begin position="300"/>
        <end position="316"/>
    </location>
</feature>
<keyword evidence="5" id="KW-0862">Zinc</keyword>
<keyword evidence="6" id="KW-0805">Transcription regulation</keyword>
<feature type="domain" description="C2H2-type" evidence="11">
    <location>
        <begin position="239"/>
        <end position="268"/>
    </location>
</feature>
<keyword evidence="2" id="KW-0479">Metal-binding</keyword>
<organism evidence="12 13">
    <name type="scientific">Galerina marginata (strain CBS 339.88)</name>
    <dbReference type="NCBI Taxonomy" id="685588"/>
    <lineage>
        <taxon>Eukaryota</taxon>
        <taxon>Fungi</taxon>
        <taxon>Dikarya</taxon>
        <taxon>Basidiomycota</taxon>
        <taxon>Agaricomycotina</taxon>
        <taxon>Agaricomycetes</taxon>
        <taxon>Agaricomycetidae</taxon>
        <taxon>Agaricales</taxon>
        <taxon>Agaricineae</taxon>
        <taxon>Strophariaceae</taxon>
        <taxon>Galerina</taxon>
    </lineage>
</organism>
<comment type="subcellular location">
    <subcellularLocation>
        <location evidence="1">Nucleus</location>
    </subcellularLocation>
</comment>
<dbReference type="SUPFAM" id="SSF57667">
    <property type="entry name" value="beta-beta-alpha zinc fingers"/>
    <property type="match status" value="1"/>
</dbReference>
<feature type="region of interest" description="Disordered" evidence="10">
    <location>
        <begin position="265"/>
        <end position="316"/>
    </location>
</feature>
<evidence type="ECO:0000256" key="7">
    <source>
        <dbReference type="ARBA" id="ARBA00023163"/>
    </source>
</evidence>
<dbReference type="PANTHER" id="PTHR47428:SF2">
    <property type="entry name" value="ZINC FINGER PROTEIN RSV1"/>
    <property type="match status" value="1"/>
</dbReference>
<dbReference type="Proteomes" id="UP000027222">
    <property type="component" value="Unassembled WGS sequence"/>
</dbReference>
<dbReference type="GO" id="GO:0005634">
    <property type="term" value="C:nucleus"/>
    <property type="evidence" value="ECO:0007669"/>
    <property type="project" value="UniProtKB-SubCell"/>
</dbReference>
<keyword evidence="8" id="KW-0539">Nucleus</keyword>
<dbReference type="GO" id="GO:0000978">
    <property type="term" value="F:RNA polymerase II cis-regulatory region sequence-specific DNA binding"/>
    <property type="evidence" value="ECO:0007669"/>
    <property type="project" value="TreeGrafter"/>
</dbReference>
<dbReference type="SMART" id="SM00355">
    <property type="entry name" value="ZnF_C2H2"/>
    <property type="match status" value="2"/>
</dbReference>
<keyword evidence="3" id="KW-0677">Repeat</keyword>
<gene>
    <name evidence="12" type="ORF">GALMADRAFT_225495</name>
</gene>
<evidence type="ECO:0000256" key="1">
    <source>
        <dbReference type="ARBA" id="ARBA00004123"/>
    </source>
</evidence>
<dbReference type="Gene3D" id="3.30.160.60">
    <property type="entry name" value="Classic Zinc Finger"/>
    <property type="match status" value="2"/>
</dbReference>
<evidence type="ECO:0000256" key="5">
    <source>
        <dbReference type="ARBA" id="ARBA00022833"/>
    </source>
</evidence>
<dbReference type="STRING" id="685588.A0A067SZU0"/>
<evidence type="ECO:0000256" key="4">
    <source>
        <dbReference type="ARBA" id="ARBA00022771"/>
    </source>
</evidence>
<dbReference type="Pfam" id="PF00096">
    <property type="entry name" value="zf-C2H2"/>
    <property type="match status" value="2"/>
</dbReference>
<sequence>MDASQELKETSSAVEAPCPTEEKVDVGPVSDVGEETDTSQIQDVQEENGAPTSSNTPPSPPRRPLTRSQTGTVTRRRRRDDSDQIGETKKRPVSRKRQKMSMTPVSVDDSADPPAQDSSSTSSPNPAPTRELSLVSSTSSGALPSAGNQITFYHTSSTSEDQVECRLPRSRATLPTPIPNLTKKSRGRRVPTQDSGVTDPDKKDHRLYVCSVDGCGKCFHRGEHLKRHIRSIHTHEKPFKCTFPLCQKYFNRHDNLLQHLKVHRESLPKEDGDNESKTASGDQRQRSSSASPPRHRRQRSYSPMEEPESPMAPSQPRTIYNAFITRPQSTAYTAYPASAAFTSATNSISLLADMAVSSLRTEIPQSPVDTRGGVALRSNPY</sequence>
<keyword evidence="4 9" id="KW-0863">Zinc-finger</keyword>
<keyword evidence="7" id="KW-0804">Transcription</keyword>
<protein>
    <recommendedName>
        <fullName evidence="11">C2H2-type domain-containing protein</fullName>
    </recommendedName>
</protein>
<dbReference type="AlphaFoldDB" id="A0A067SZU0"/>
<accession>A0A067SZU0</accession>
<name>A0A067SZU0_GALM3</name>
<feature type="compositionally biased region" description="Basic and acidic residues" evidence="10">
    <location>
        <begin position="265"/>
        <end position="276"/>
    </location>
</feature>